<dbReference type="SUPFAM" id="SSF111369">
    <property type="entry name" value="HlyD-like secretion proteins"/>
    <property type="match status" value="2"/>
</dbReference>
<protein>
    <submittedName>
        <fullName evidence="4">Inner membrane protein YibH</fullName>
    </submittedName>
</protein>
<comment type="caution">
    <text evidence="4">The sequence shown here is derived from an EMBL/GenBank/DDBJ whole genome shotgun (WGS) entry which is preliminary data.</text>
</comment>
<sequence>MIVFLTLLYVAALAGAVRFGLIKLNLFWKLSPLIWMLLLFVALFLPMQWGAPGGNVNVLQPVVEIVPNVSGEVIEVPVEPLATLAPGDVLFQIDPVPYQAAVDRLNAQLGAAIQNVERLEASADAAYNAVRKTNDEIDIRKTDIEASTAKVEVAETELQQAQSKLRKVTQLVADLKVQVAAGERELNRRKELLAQDAGSKSEVDRTEVQYTGLLSQLNSAESDQQSAEQNLSGVRSKLDAERANARGVNLQLKQLVDAELPRVMAVALEARLAADSMIGDEHTSVADVRAQLAAAQYDLDQTTVRAPSKGHVAYATLRPGQRVANLPMRSWMAFVDHEKIEIVVTVQQFALRHVRPGQKAEVTFKMYPGKVFDATVNRVVNITSSGQIQPSGQISPLTTSQEAEPFGVVLDIENDSIDPVMLGGGTKGTAAIYTDSMQPTHVIRRVMLRMDAWTNYILP</sequence>
<dbReference type="InterPro" id="IPR058625">
    <property type="entry name" value="MdtA-like_BSH"/>
</dbReference>
<dbReference type="Gene3D" id="2.40.50.100">
    <property type="match status" value="1"/>
</dbReference>
<dbReference type="Gene3D" id="2.40.30.170">
    <property type="match status" value="1"/>
</dbReference>
<gene>
    <name evidence="4" type="primary">yibH</name>
    <name evidence="4" type="ORF">CA13_36180</name>
</gene>
<proteinExistence type="predicted"/>
<dbReference type="PANTHER" id="PTHR30386">
    <property type="entry name" value="MEMBRANE FUSION SUBUNIT OF EMRAB-TOLC MULTIDRUG EFFLUX PUMP"/>
    <property type="match status" value="1"/>
</dbReference>
<feature type="domain" description="Multidrug resistance protein MdtA-like barrel-sandwich hybrid" evidence="3">
    <location>
        <begin position="62"/>
        <end position="325"/>
    </location>
</feature>
<feature type="transmembrane region" description="Helical" evidence="2">
    <location>
        <begin position="26"/>
        <end position="45"/>
    </location>
</feature>
<keyword evidence="1" id="KW-0175">Coiled coil</keyword>
<evidence type="ECO:0000259" key="3">
    <source>
        <dbReference type="Pfam" id="PF25917"/>
    </source>
</evidence>
<feature type="coiled-coil region" evidence="1">
    <location>
        <begin position="102"/>
        <end position="178"/>
    </location>
</feature>
<reference evidence="4 5" key="1">
    <citation type="submission" date="2019-02" db="EMBL/GenBank/DDBJ databases">
        <title>Deep-cultivation of Planctomycetes and their phenomic and genomic characterization uncovers novel biology.</title>
        <authorList>
            <person name="Wiegand S."/>
            <person name="Jogler M."/>
            <person name="Boedeker C."/>
            <person name="Pinto D."/>
            <person name="Vollmers J."/>
            <person name="Rivas-Marin E."/>
            <person name="Kohn T."/>
            <person name="Peeters S.H."/>
            <person name="Heuer A."/>
            <person name="Rast P."/>
            <person name="Oberbeckmann S."/>
            <person name="Bunk B."/>
            <person name="Jeske O."/>
            <person name="Meyerdierks A."/>
            <person name="Storesund J.E."/>
            <person name="Kallscheuer N."/>
            <person name="Luecker S."/>
            <person name="Lage O.M."/>
            <person name="Pohl T."/>
            <person name="Merkel B.J."/>
            <person name="Hornburger P."/>
            <person name="Mueller R.-W."/>
            <person name="Bruemmer F."/>
            <person name="Labrenz M."/>
            <person name="Spormann A.M."/>
            <person name="Op Den Camp H."/>
            <person name="Overmann J."/>
            <person name="Amann R."/>
            <person name="Jetten M.S.M."/>
            <person name="Mascher T."/>
            <person name="Medema M.H."/>
            <person name="Devos D.P."/>
            <person name="Kaster A.-K."/>
            <person name="Ovreas L."/>
            <person name="Rohde M."/>
            <person name="Galperin M.Y."/>
            <person name="Jogler C."/>
        </authorList>
    </citation>
    <scope>NUCLEOTIDE SEQUENCE [LARGE SCALE GENOMIC DNA]</scope>
    <source>
        <strain evidence="4 5">CA13</strain>
    </source>
</reference>
<dbReference type="PANTHER" id="PTHR30386:SF18">
    <property type="entry name" value="INNER MEMBRANE PROTEIN YIAV-RELATED"/>
    <property type="match status" value="1"/>
</dbReference>
<dbReference type="RefSeq" id="WP_419194462.1">
    <property type="nucleotide sequence ID" value="NZ_SJPJ01000001.1"/>
</dbReference>
<name>A0A5C5Z541_9BACT</name>
<dbReference type="InterPro" id="IPR050739">
    <property type="entry name" value="MFP"/>
</dbReference>
<keyword evidence="2" id="KW-0812">Transmembrane</keyword>
<accession>A0A5C5Z541</accession>
<organism evidence="4 5">
    <name type="scientific">Novipirellula herctigrandis</name>
    <dbReference type="NCBI Taxonomy" id="2527986"/>
    <lineage>
        <taxon>Bacteria</taxon>
        <taxon>Pseudomonadati</taxon>
        <taxon>Planctomycetota</taxon>
        <taxon>Planctomycetia</taxon>
        <taxon>Pirellulales</taxon>
        <taxon>Pirellulaceae</taxon>
        <taxon>Novipirellula</taxon>
    </lineage>
</organism>
<evidence type="ECO:0000313" key="5">
    <source>
        <dbReference type="Proteomes" id="UP000315010"/>
    </source>
</evidence>
<evidence type="ECO:0000256" key="2">
    <source>
        <dbReference type="SAM" id="Phobius"/>
    </source>
</evidence>
<keyword evidence="2" id="KW-1133">Transmembrane helix</keyword>
<evidence type="ECO:0000256" key="1">
    <source>
        <dbReference type="SAM" id="Coils"/>
    </source>
</evidence>
<evidence type="ECO:0000313" key="4">
    <source>
        <dbReference type="EMBL" id="TWT82157.1"/>
    </source>
</evidence>
<keyword evidence="2" id="KW-0472">Membrane</keyword>
<dbReference type="AlphaFoldDB" id="A0A5C5Z541"/>
<dbReference type="EMBL" id="SJPJ01000001">
    <property type="protein sequence ID" value="TWT82157.1"/>
    <property type="molecule type" value="Genomic_DNA"/>
</dbReference>
<dbReference type="Gene3D" id="1.10.287.470">
    <property type="entry name" value="Helix hairpin bin"/>
    <property type="match status" value="1"/>
</dbReference>
<dbReference type="Proteomes" id="UP000315010">
    <property type="component" value="Unassembled WGS sequence"/>
</dbReference>
<dbReference type="Pfam" id="PF25917">
    <property type="entry name" value="BSH_RND"/>
    <property type="match status" value="1"/>
</dbReference>
<keyword evidence="5" id="KW-1185">Reference proteome</keyword>